<feature type="transmembrane region" description="Helical" evidence="2">
    <location>
        <begin position="26"/>
        <end position="49"/>
    </location>
</feature>
<evidence type="ECO:0000313" key="4">
    <source>
        <dbReference type="Proteomes" id="UP000319103"/>
    </source>
</evidence>
<reference evidence="3 4" key="1">
    <citation type="submission" date="2019-06" db="EMBL/GenBank/DDBJ databases">
        <title>Description of Kitasatospora acidophila sp. nov. isolated from pine grove soil, and reclassification of Streptomyces novaecaesareae to Kitasatospora novaeceasareae comb. nov.</title>
        <authorList>
            <person name="Kim M.J."/>
        </authorList>
    </citation>
    <scope>NUCLEOTIDE SEQUENCE [LARGE SCALE GENOMIC DNA]</scope>
    <source>
        <strain evidence="3 4">MMS16-CNU292</strain>
    </source>
</reference>
<dbReference type="AlphaFoldDB" id="A0A540WBM4"/>
<keyword evidence="2" id="KW-1133">Transmembrane helix</keyword>
<dbReference type="Proteomes" id="UP000319103">
    <property type="component" value="Unassembled WGS sequence"/>
</dbReference>
<feature type="transmembrane region" description="Helical" evidence="2">
    <location>
        <begin position="99"/>
        <end position="120"/>
    </location>
</feature>
<proteinExistence type="predicted"/>
<feature type="region of interest" description="Disordered" evidence="1">
    <location>
        <begin position="182"/>
        <end position="237"/>
    </location>
</feature>
<keyword evidence="2" id="KW-0812">Transmembrane</keyword>
<accession>A0A540WBM4</accession>
<comment type="caution">
    <text evidence="3">The sequence shown here is derived from an EMBL/GenBank/DDBJ whole genome shotgun (WGS) entry which is preliminary data.</text>
</comment>
<dbReference type="RefSeq" id="WP_141636268.1">
    <property type="nucleotide sequence ID" value="NZ_VIGB01000003.1"/>
</dbReference>
<evidence type="ECO:0000313" key="3">
    <source>
        <dbReference type="EMBL" id="TQF05814.1"/>
    </source>
</evidence>
<dbReference type="EMBL" id="VIGB01000003">
    <property type="protein sequence ID" value="TQF05814.1"/>
    <property type="molecule type" value="Genomic_DNA"/>
</dbReference>
<feature type="compositionally biased region" description="Pro residues" evidence="1">
    <location>
        <begin position="182"/>
        <end position="193"/>
    </location>
</feature>
<gene>
    <name evidence="3" type="ORF">E6W39_30765</name>
</gene>
<organism evidence="3 4">
    <name type="scientific">Kitasatospora acidiphila</name>
    <dbReference type="NCBI Taxonomy" id="2567942"/>
    <lineage>
        <taxon>Bacteria</taxon>
        <taxon>Bacillati</taxon>
        <taxon>Actinomycetota</taxon>
        <taxon>Actinomycetes</taxon>
        <taxon>Kitasatosporales</taxon>
        <taxon>Streptomycetaceae</taxon>
        <taxon>Kitasatospora</taxon>
    </lineage>
</organism>
<evidence type="ECO:0000256" key="1">
    <source>
        <dbReference type="SAM" id="MobiDB-lite"/>
    </source>
</evidence>
<sequence>MSYGTPAVGGYPPRFGQQPTRPQGGALPGLAVLMIIQLVLQLAILIWVLNQVGAGYLKFAFGFGDQPRFMGCGVFTQADTTQCAALIVMIIAAFMGRTWVRPAATVLLLINAYVLGSSLINELSSDHGGWSAMTGTTAGLWLTLDLIAQTVISVVVPIIVLATRNAGGPSSYQPLAAMPVPAPQPGYAPPMPPQDARGGAPGFPPPPAQPPMQPGQPPMQPPGQPGQPPYGGYPPNR</sequence>
<name>A0A540WBM4_9ACTN</name>
<evidence type="ECO:0000256" key="2">
    <source>
        <dbReference type="SAM" id="Phobius"/>
    </source>
</evidence>
<protein>
    <submittedName>
        <fullName evidence="3">Uncharacterized protein</fullName>
    </submittedName>
</protein>
<feature type="transmembrane region" description="Helical" evidence="2">
    <location>
        <begin position="140"/>
        <end position="162"/>
    </location>
</feature>
<keyword evidence="4" id="KW-1185">Reference proteome</keyword>
<keyword evidence="2" id="KW-0472">Membrane</keyword>
<feature type="compositionally biased region" description="Pro residues" evidence="1">
    <location>
        <begin position="202"/>
        <end position="237"/>
    </location>
</feature>